<evidence type="ECO:0000256" key="2">
    <source>
        <dbReference type="ARBA" id="ARBA00022670"/>
    </source>
</evidence>
<keyword evidence="7" id="KW-0479">Metal-binding</keyword>
<evidence type="ECO:0000256" key="7">
    <source>
        <dbReference type="PROSITE-ProRule" id="PRU00276"/>
    </source>
</evidence>
<dbReference type="SUPFAM" id="SSF55486">
    <property type="entry name" value="Metalloproteases ('zincins'), catalytic domain"/>
    <property type="match status" value="1"/>
</dbReference>
<keyword evidence="13" id="KW-0812">Transmembrane</keyword>
<dbReference type="PROSITE" id="PS00381">
    <property type="entry name" value="CLP_PROTEASE_SER"/>
    <property type="match status" value="1"/>
</dbReference>
<dbReference type="PROSITE" id="PS50215">
    <property type="entry name" value="ADAM_MEPRO"/>
    <property type="match status" value="1"/>
</dbReference>
<keyword evidence="13" id="KW-1133">Transmembrane helix</keyword>
<dbReference type="Pfam" id="PF00574">
    <property type="entry name" value="CLP_protease"/>
    <property type="match status" value="1"/>
</dbReference>
<dbReference type="InterPro" id="IPR001762">
    <property type="entry name" value="Disintegrin_dom"/>
</dbReference>
<sequence length="1176" mass="128081">MLRNSLQAVRRSFRSYGKNVASRNFHPLAAAARSSNSSSPEWSEPNAYNYVPVVIEQSGRGERSFDIFSRLLRERVVMLYGPIRDSVSAVTVSQLLFLEAEDASKPIHMYINSPGGSVTAGLAIYDTLDTGLDLKCDDIIAQYVSSPIHTYCIGQACSMGSLLLAAGEKDRRHCLPHASIMIHQPSGGASGQASDIAIHAREILRVREVLTSIYQRHCSREGESVKEGMERFEKALERDYFLTSKEALEFGLVDSILERRPKAEIEGHVFLVKTCWARAGYSTPLLSCSLWLPPPKSLYSRTSSPFFSSPSLYYSDSFRLTISAFDDVFHLHLRPNDHLVHSAARINYYKNGPGGRQILDRTVPLLRESVRAYWGEVIAARHSPERMREDAAGVLPRPSRKPDKELGWARILVHSQGDAERGIAPIYEGAFEVEGVTYHIQTRDNYLRNKQFLDPVLVEGGDNPDARLVVWRDSDVLKFGEVQSGTHGCEHDALDFNADPWLNPILRKPVPRPSWYDPLGLLNEANPWVNSSKVKRDDVQGGGTSSNNFENSIGSTAGCPQTQKVVYMGVAADCEYVAAYSSTQNATMQILNNWNTASSLYKSTFNISLGILQINVQDPTCPTSAPDDAPWNVPCSNTNVTLNDRLSLFSEWRGSQGDDGTGLWHLMSGCPTGSEVGVAWLGTLCQQEVTGSPGSSVNGVAVTTNGRTEWEVVSHEIGHNFGAIHDCQDGCGTSNNSVVCCPMSTSTCNANDAFIMSPVTSSSQKIFSQCTIGNICSLMSSSAAGHVNSSCIVDPDPSRKILSLNMCGNGIVESGEDCDPGQNGTSSCCDSSTCKFTSGAVCDPSSSSCCTNSCQFAPSTQVCRPAADPSCDIAETCTGNSSSCPTDIFQPNGKSCGSDELSCANGVCTSLNLRFFSAMPGRGLVIKPDHRLLQAKYLMPSIMSGSNEFKSMRSVAVPGSMFNYQFSQVMEAHVYLGLAWYVQNLQISVPVTVVVAIIILLLLWTLYMCIRRSRASTRAQTSAGMRVVRIPSWQPPLPPTDTRPAPSIPVTTRPTLNQPQTALTNIQPRRSSIPSSLQPGGSNFKSPTPVYTGFGTNPPVSPRNQSWDGVYARPTSSSARIPSRSRPGSGHSGISSRAREPVFPPAARNLSSLQSRPRNEPGWVDPTLWNGPSIRY</sequence>
<dbReference type="InterPro" id="IPR001907">
    <property type="entry name" value="ClpP"/>
</dbReference>
<dbReference type="GO" id="GO:0051117">
    <property type="term" value="F:ATPase binding"/>
    <property type="evidence" value="ECO:0007669"/>
    <property type="project" value="TreeGrafter"/>
</dbReference>
<dbReference type="SUPFAM" id="SSF52096">
    <property type="entry name" value="ClpP/crotonase"/>
    <property type="match status" value="1"/>
</dbReference>
<proteinExistence type="inferred from homology"/>
<dbReference type="SUPFAM" id="SSF57552">
    <property type="entry name" value="Blood coagulation inhibitor (disintegrin)"/>
    <property type="match status" value="1"/>
</dbReference>
<feature type="active site" evidence="7">
    <location>
        <position position="716"/>
    </location>
</feature>
<dbReference type="GO" id="GO:0006515">
    <property type="term" value="P:protein quality control for misfolded or incompletely synthesized proteins"/>
    <property type="evidence" value="ECO:0007669"/>
    <property type="project" value="TreeGrafter"/>
</dbReference>
<dbReference type="InterPro" id="IPR023562">
    <property type="entry name" value="ClpP/TepA"/>
</dbReference>
<dbReference type="NCBIfam" id="NF001368">
    <property type="entry name" value="PRK00277.1"/>
    <property type="match status" value="1"/>
</dbReference>
<dbReference type="PROSITE" id="PS50214">
    <property type="entry name" value="DISINTEGRIN_2"/>
    <property type="match status" value="1"/>
</dbReference>
<evidence type="ECO:0000256" key="6">
    <source>
        <dbReference type="ARBA" id="ARBA00056552"/>
    </source>
</evidence>
<feature type="compositionally biased region" description="Low complexity" evidence="12">
    <location>
        <begin position="1112"/>
        <end position="1136"/>
    </location>
</feature>
<evidence type="ECO:0000313" key="17">
    <source>
        <dbReference type="Proteomes" id="UP000308199"/>
    </source>
</evidence>
<reference evidence="16 17" key="1">
    <citation type="submission" date="2019-02" db="EMBL/GenBank/DDBJ databases">
        <title>Genome sequencing of the rare red list fungi Phellinidium pouzarii.</title>
        <authorList>
            <person name="Buettner E."/>
            <person name="Kellner H."/>
        </authorList>
    </citation>
    <scope>NUCLEOTIDE SEQUENCE [LARGE SCALE GENOMIC DNA]</scope>
    <source>
        <strain evidence="16 17">DSM 108285</strain>
    </source>
</reference>
<evidence type="ECO:0000256" key="3">
    <source>
        <dbReference type="ARBA" id="ARBA00022801"/>
    </source>
</evidence>
<dbReference type="PANTHER" id="PTHR10381">
    <property type="entry name" value="ATP-DEPENDENT CLP PROTEASE PROTEOLYTIC SUBUNIT"/>
    <property type="match status" value="1"/>
</dbReference>
<feature type="domain" description="Peptidase M12B" evidence="15">
    <location>
        <begin position="564"/>
        <end position="781"/>
    </location>
</feature>
<feature type="binding site" evidence="7">
    <location>
        <position position="725"/>
    </location>
    <ligand>
        <name>Zn(2+)</name>
        <dbReference type="ChEBI" id="CHEBI:29105"/>
        <note>catalytic</note>
    </ligand>
</feature>
<accession>A0A4V3XDF0</accession>
<keyword evidence="3 10" id="KW-0378">Hydrolase</keyword>
<feature type="region of interest" description="Disordered" evidence="12">
    <location>
        <begin position="1049"/>
        <end position="1176"/>
    </location>
</feature>
<evidence type="ECO:0000256" key="1">
    <source>
        <dbReference type="ARBA" id="ARBA00007039"/>
    </source>
</evidence>
<dbReference type="EMBL" id="SGPK01000064">
    <property type="protein sequence ID" value="THH09423.1"/>
    <property type="molecule type" value="Genomic_DNA"/>
</dbReference>
<keyword evidence="13" id="KW-0472">Membrane</keyword>
<evidence type="ECO:0000313" key="16">
    <source>
        <dbReference type="EMBL" id="THH09423.1"/>
    </source>
</evidence>
<evidence type="ECO:0000256" key="11">
    <source>
        <dbReference type="RuleBase" id="RU003567"/>
    </source>
</evidence>
<comment type="function">
    <text evidence="6">Probable zinc protease.</text>
</comment>
<dbReference type="PRINTS" id="PR00127">
    <property type="entry name" value="CLPPROTEASEP"/>
</dbReference>
<dbReference type="InterPro" id="IPR001590">
    <property type="entry name" value="Peptidase_M12B"/>
</dbReference>
<dbReference type="PROSITE" id="PS00382">
    <property type="entry name" value="CLP_PROTEASE_HIS"/>
    <property type="match status" value="1"/>
</dbReference>
<feature type="domain" description="Disintegrin" evidence="14">
    <location>
        <begin position="804"/>
        <end position="892"/>
    </location>
</feature>
<feature type="region of interest" description="Disordered" evidence="12">
    <location>
        <begin position="534"/>
        <end position="554"/>
    </location>
</feature>
<dbReference type="InterPro" id="IPR018215">
    <property type="entry name" value="ClpP_Ser_AS"/>
</dbReference>
<keyword evidence="17" id="KW-1185">Reference proteome</keyword>
<keyword evidence="2 10" id="KW-0645">Protease</keyword>
<feature type="compositionally biased region" description="Polar residues" evidence="12">
    <location>
        <begin position="545"/>
        <end position="554"/>
    </location>
</feature>
<feature type="transmembrane region" description="Helical" evidence="13">
    <location>
        <begin position="987"/>
        <end position="1010"/>
    </location>
</feature>
<feature type="compositionally biased region" description="Polar residues" evidence="12">
    <location>
        <begin position="1049"/>
        <end position="1086"/>
    </location>
</feature>
<dbReference type="Pfam" id="PF00200">
    <property type="entry name" value="Disintegrin"/>
    <property type="match status" value="1"/>
</dbReference>
<protein>
    <recommendedName>
        <fullName evidence="11">ATP-dependent Clp protease proteolytic subunit</fullName>
        <ecNumber evidence="10">3.4.21.92</ecNumber>
    </recommendedName>
</protein>
<evidence type="ECO:0000256" key="8">
    <source>
        <dbReference type="PROSITE-ProRule" id="PRU10085"/>
    </source>
</evidence>
<evidence type="ECO:0000256" key="10">
    <source>
        <dbReference type="RuleBase" id="RU000549"/>
    </source>
</evidence>
<dbReference type="Proteomes" id="UP000308199">
    <property type="component" value="Unassembled WGS sequence"/>
</dbReference>
<keyword evidence="7" id="KW-0862">Zinc</keyword>
<dbReference type="FunFam" id="3.90.226.10:FF:000001">
    <property type="entry name" value="ATP-dependent Clp protease proteolytic subunit"/>
    <property type="match status" value="1"/>
</dbReference>
<feature type="active site" evidence="9">
    <location>
        <position position="183"/>
    </location>
</feature>
<feature type="binding site" evidence="7">
    <location>
        <position position="715"/>
    </location>
    <ligand>
        <name>Zn(2+)</name>
        <dbReference type="ChEBI" id="CHEBI:29105"/>
        <note>catalytic</note>
    </ligand>
</feature>
<dbReference type="GO" id="GO:0004176">
    <property type="term" value="F:ATP-dependent peptidase activity"/>
    <property type="evidence" value="ECO:0007669"/>
    <property type="project" value="InterPro"/>
</dbReference>
<evidence type="ECO:0000256" key="4">
    <source>
        <dbReference type="ARBA" id="ARBA00022825"/>
    </source>
</evidence>
<evidence type="ECO:0000256" key="9">
    <source>
        <dbReference type="PROSITE-ProRule" id="PRU10086"/>
    </source>
</evidence>
<dbReference type="GO" id="GO:0004252">
    <property type="term" value="F:serine-type endopeptidase activity"/>
    <property type="evidence" value="ECO:0007669"/>
    <property type="project" value="UniProtKB-EC"/>
</dbReference>
<evidence type="ECO:0000256" key="5">
    <source>
        <dbReference type="ARBA" id="ARBA00023157"/>
    </source>
</evidence>
<evidence type="ECO:0000259" key="14">
    <source>
        <dbReference type="PROSITE" id="PS50214"/>
    </source>
</evidence>
<dbReference type="EC" id="3.4.21.92" evidence="10"/>
<dbReference type="OrthoDB" id="5951731at2759"/>
<dbReference type="InterPro" id="IPR036436">
    <property type="entry name" value="Disintegrin_dom_sf"/>
</dbReference>
<keyword evidence="4 10" id="KW-0720">Serine protease</keyword>
<dbReference type="InterPro" id="IPR029045">
    <property type="entry name" value="ClpP/crotonase-like_dom_sf"/>
</dbReference>
<gene>
    <name evidence="16" type="ORF">EW145_g2035</name>
</gene>
<dbReference type="CDD" id="cd04271">
    <property type="entry name" value="ZnMc_ADAM_fungal"/>
    <property type="match status" value="1"/>
</dbReference>
<evidence type="ECO:0000256" key="12">
    <source>
        <dbReference type="SAM" id="MobiDB-lite"/>
    </source>
</evidence>
<evidence type="ECO:0000259" key="15">
    <source>
        <dbReference type="PROSITE" id="PS50215"/>
    </source>
</evidence>
<dbReference type="InterPro" id="IPR034028">
    <property type="entry name" value="ZnMc_ADAM_fungal"/>
</dbReference>
<dbReference type="GO" id="GO:0046872">
    <property type="term" value="F:metal ion binding"/>
    <property type="evidence" value="ECO:0007669"/>
    <property type="project" value="UniProtKB-KW"/>
</dbReference>
<name>A0A4V3XDF0_9AGAM</name>
<dbReference type="AlphaFoldDB" id="A0A4V3XDF0"/>
<dbReference type="Pfam" id="PF13688">
    <property type="entry name" value="Reprolysin_5"/>
    <property type="match status" value="1"/>
</dbReference>
<organism evidence="16 17">
    <name type="scientific">Phellinidium pouzarii</name>
    <dbReference type="NCBI Taxonomy" id="167371"/>
    <lineage>
        <taxon>Eukaryota</taxon>
        <taxon>Fungi</taxon>
        <taxon>Dikarya</taxon>
        <taxon>Basidiomycota</taxon>
        <taxon>Agaricomycotina</taxon>
        <taxon>Agaricomycetes</taxon>
        <taxon>Hymenochaetales</taxon>
        <taxon>Hymenochaetaceae</taxon>
        <taxon>Phellinidium</taxon>
    </lineage>
</organism>
<comment type="caution">
    <text evidence="7">Lacks conserved residue(s) required for the propagation of feature annotation.</text>
</comment>
<dbReference type="CDD" id="cd07017">
    <property type="entry name" value="S14_ClpP_2"/>
    <property type="match status" value="1"/>
</dbReference>
<dbReference type="Gene3D" id="4.10.70.10">
    <property type="entry name" value="Disintegrin domain"/>
    <property type="match status" value="1"/>
</dbReference>
<evidence type="ECO:0000256" key="13">
    <source>
        <dbReference type="SAM" id="Phobius"/>
    </source>
</evidence>
<dbReference type="SMART" id="SM00050">
    <property type="entry name" value="DISIN"/>
    <property type="match status" value="1"/>
</dbReference>
<dbReference type="PANTHER" id="PTHR10381:SF11">
    <property type="entry name" value="ATP-DEPENDENT CLP PROTEASE PROTEOLYTIC SUBUNIT, MITOCHONDRIAL"/>
    <property type="match status" value="1"/>
</dbReference>
<dbReference type="InterPro" id="IPR024079">
    <property type="entry name" value="MetalloPept_cat_dom_sf"/>
</dbReference>
<dbReference type="InterPro" id="IPR033135">
    <property type="entry name" value="ClpP_His_AS"/>
</dbReference>
<feature type="binding site" evidence="7">
    <location>
        <position position="719"/>
    </location>
    <ligand>
        <name>Zn(2+)</name>
        <dbReference type="ChEBI" id="CHEBI:29105"/>
        <note>catalytic</note>
    </ligand>
</feature>
<feature type="active site" evidence="8">
    <location>
        <position position="158"/>
    </location>
</feature>
<dbReference type="FunFam" id="4.10.70.10:FF:000003">
    <property type="entry name" value="Disintegrin and metalloproteinase domain-containing protein 17"/>
    <property type="match status" value="1"/>
</dbReference>
<comment type="caution">
    <text evidence="16">The sequence shown here is derived from an EMBL/GenBank/DDBJ whole genome shotgun (WGS) entry which is preliminary data.</text>
</comment>
<dbReference type="GO" id="GO:0004222">
    <property type="term" value="F:metalloendopeptidase activity"/>
    <property type="evidence" value="ECO:0007669"/>
    <property type="project" value="InterPro"/>
</dbReference>
<dbReference type="HAMAP" id="MF_00444">
    <property type="entry name" value="ClpP"/>
    <property type="match status" value="1"/>
</dbReference>
<dbReference type="GO" id="GO:0009368">
    <property type="term" value="C:endopeptidase Clp complex"/>
    <property type="evidence" value="ECO:0007669"/>
    <property type="project" value="TreeGrafter"/>
</dbReference>
<comment type="similarity">
    <text evidence="1 11">Belongs to the peptidase S14 family.</text>
</comment>
<keyword evidence="5" id="KW-1015">Disulfide bond</keyword>
<dbReference type="Gene3D" id="3.40.390.10">
    <property type="entry name" value="Collagenase (Catalytic Domain)"/>
    <property type="match status" value="1"/>
</dbReference>
<dbReference type="Gene3D" id="3.90.226.10">
    <property type="entry name" value="2-enoyl-CoA Hydratase, Chain A, domain 1"/>
    <property type="match status" value="1"/>
</dbReference>